<dbReference type="InterPro" id="IPR003034">
    <property type="entry name" value="SAP_dom"/>
</dbReference>
<dbReference type="GO" id="GO:0003690">
    <property type="term" value="F:double-stranded DNA binding"/>
    <property type="evidence" value="ECO:0007669"/>
    <property type="project" value="TreeGrafter"/>
</dbReference>
<dbReference type="SUPFAM" id="SSF53300">
    <property type="entry name" value="vWA-like"/>
    <property type="match status" value="1"/>
</dbReference>
<evidence type="ECO:0000313" key="19">
    <source>
        <dbReference type="EMBL" id="ETW82733.1"/>
    </source>
</evidence>
<evidence type="ECO:0000256" key="14">
    <source>
        <dbReference type="ARBA" id="ARBA00023172"/>
    </source>
</evidence>
<keyword evidence="8" id="KW-0227">DNA damage</keyword>
<evidence type="ECO:0000256" key="2">
    <source>
        <dbReference type="ARBA" id="ARBA00004574"/>
    </source>
</evidence>
<organism evidence="19 20">
    <name type="scientific">Heterobasidion irregulare (strain TC 32-1)</name>
    <dbReference type="NCBI Taxonomy" id="747525"/>
    <lineage>
        <taxon>Eukaryota</taxon>
        <taxon>Fungi</taxon>
        <taxon>Dikarya</taxon>
        <taxon>Basidiomycota</taxon>
        <taxon>Agaricomycotina</taxon>
        <taxon>Agaricomycetes</taxon>
        <taxon>Russulales</taxon>
        <taxon>Bondarzewiaceae</taxon>
        <taxon>Heterobasidion</taxon>
        <taxon>Heterobasidion annosum species complex</taxon>
    </lineage>
</organism>
<dbReference type="PROSITE" id="PS50800">
    <property type="entry name" value="SAP"/>
    <property type="match status" value="1"/>
</dbReference>
<dbReference type="InterPro" id="IPR006165">
    <property type="entry name" value="Ku70"/>
</dbReference>
<dbReference type="InParanoid" id="W4KAB5"/>
<evidence type="ECO:0000256" key="4">
    <source>
        <dbReference type="ARBA" id="ARBA00012551"/>
    </source>
</evidence>
<dbReference type="GO" id="GO:0043564">
    <property type="term" value="C:Ku70:Ku80 complex"/>
    <property type="evidence" value="ECO:0007669"/>
    <property type="project" value="InterPro"/>
</dbReference>
<evidence type="ECO:0000256" key="13">
    <source>
        <dbReference type="ARBA" id="ARBA00023125"/>
    </source>
</evidence>
<dbReference type="GO" id="GO:0003684">
    <property type="term" value="F:damaged DNA binding"/>
    <property type="evidence" value="ECO:0007669"/>
    <property type="project" value="InterPro"/>
</dbReference>
<dbReference type="InterPro" id="IPR005161">
    <property type="entry name" value="Ku_N"/>
</dbReference>
<comment type="similarity">
    <text evidence="3">Belongs to the ku70 family.</text>
</comment>
<keyword evidence="20" id="KW-1185">Reference proteome</keyword>
<evidence type="ECO:0000259" key="18">
    <source>
        <dbReference type="PROSITE" id="PS50800"/>
    </source>
</evidence>
<keyword evidence="9" id="KW-0378">Hydrolase</keyword>
<dbReference type="SMART" id="SM00559">
    <property type="entry name" value="Ku78"/>
    <property type="match status" value="1"/>
</dbReference>
<keyword evidence="11" id="KW-0067">ATP-binding</keyword>
<evidence type="ECO:0000256" key="12">
    <source>
        <dbReference type="ARBA" id="ARBA00022895"/>
    </source>
</evidence>
<sequence length="648" mass="71793">MAPYKDWNKMDEDEEDELQDTTYFESRRDVILFCIDCSESMSAPREHPKYEDAQTSHLLTALDAAVQIMKKKVTVGPNDSVGIMLYNTAKGITSGRVSDLKRGTFVHLPITTINAPNVLDLTRLVDEARTDMSVLREACPPLDDRCIPMGDVFTSCNWVLRDGAPKTASKRVFLITDNDDPHRDAISEKLLLAARTTLVDLVQAGVTVEPFFISTEDKPFDQTKFWTNVLLSSEFDDSESQTGSSELPESISITRIDDLLDQMRFHELPKRALFSVSLQLAPDFCIGVKGYGLVAEQRKGAYKYFADLGDRMEVAESRTAYVDEDRQAEVDKHDIVFGMTLGATGDDQDAPGGFGTRAVGVGKRVFYTADEVRSFRTLGLEPGIKLLGFKDRDDLAFEDNVRHSTFIYPDEMAYSGSKRTFSALVKTMAAKDKIGLALGTMRRNSVPMFYAMLPQTEKLEESGWMEPAGIHLVPLPFADDIRAAPVEQAIRAKKDAVDAAKAIVKKLAIKNGTYMPDSYPNPALAFHNEQLEATAFREEYEADSFEDVTAPNYDTIHKKAGPLIEAWAQAIEADEGANTTVVVAAAAGTKRAATVSVDEAEIRSKYESGSMAKLRVDQLKDFLRSKSLPVSGVKAALIERVAEWMHAH</sequence>
<keyword evidence="6" id="KW-0158">Chromosome</keyword>
<keyword evidence="16" id="KW-0539">Nucleus</keyword>
<dbReference type="Pfam" id="PF02037">
    <property type="entry name" value="SAP"/>
    <property type="match status" value="1"/>
</dbReference>
<evidence type="ECO:0000256" key="16">
    <source>
        <dbReference type="ARBA" id="ARBA00023242"/>
    </source>
</evidence>
<protein>
    <recommendedName>
        <fullName evidence="5">ATP-dependent DNA helicase II subunit 1</fullName>
        <ecNumber evidence="4">3.6.4.12</ecNumber>
    </recommendedName>
    <alternativeName>
        <fullName evidence="17">ATP-dependent DNA helicase II subunit Ku70</fullName>
    </alternativeName>
</protein>
<dbReference type="Gene3D" id="2.40.290.10">
    <property type="match status" value="1"/>
</dbReference>
<dbReference type="RefSeq" id="XP_009545062.1">
    <property type="nucleotide sequence ID" value="XM_009546767.1"/>
</dbReference>
<dbReference type="EC" id="3.6.4.12" evidence="4"/>
<dbReference type="Pfam" id="PF02735">
    <property type="entry name" value="Ku"/>
    <property type="match status" value="1"/>
</dbReference>
<evidence type="ECO:0000313" key="20">
    <source>
        <dbReference type="Proteomes" id="UP000030671"/>
    </source>
</evidence>
<keyword evidence="7" id="KW-0547">Nucleotide-binding</keyword>
<dbReference type="SUPFAM" id="SSF100939">
    <property type="entry name" value="SPOC domain-like"/>
    <property type="match status" value="1"/>
</dbReference>
<dbReference type="GO" id="GO:0000781">
    <property type="term" value="C:chromosome, telomeric region"/>
    <property type="evidence" value="ECO:0007669"/>
    <property type="project" value="UniProtKB-SubCell"/>
</dbReference>
<dbReference type="PIRSF" id="PIRSF003033">
    <property type="entry name" value="Ku70"/>
    <property type="match status" value="1"/>
</dbReference>
<evidence type="ECO:0000256" key="17">
    <source>
        <dbReference type="ARBA" id="ARBA00031811"/>
    </source>
</evidence>
<evidence type="ECO:0000256" key="15">
    <source>
        <dbReference type="ARBA" id="ARBA00023204"/>
    </source>
</evidence>
<evidence type="ECO:0000256" key="10">
    <source>
        <dbReference type="ARBA" id="ARBA00022806"/>
    </source>
</evidence>
<dbReference type="GO" id="GO:0006303">
    <property type="term" value="P:double-strand break repair via nonhomologous end joining"/>
    <property type="evidence" value="ECO:0007669"/>
    <property type="project" value="InterPro"/>
</dbReference>
<keyword evidence="15" id="KW-0234">DNA repair</keyword>
<dbReference type="Gene3D" id="1.10.1600.10">
    <property type="match status" value="1"/>
</dbReference>
<comment type="subcellular location">
    <subcellularLocation>
        <location evidence="2">Chromosome</location>
        <location evidence="2">Telomere</location>
    </subcellularLocation>
    <subcellularLocation>
        <location evidence="1">Nucleus</location>
    </subcellularLocation>
</comment>
<dbReference type="GO" id="GO:0000723">
    <property type="term" value="P:telomere maintenance"/>
    <property type="evidence" value="ECO:0007669"/>
    <property type="project" value="InterPro"/>
</dbReference>
<dbReference type="InterPro" id="IPR027388">
    <property type="entry name" value="Ku70_bridge/pillars_dom_sf"/>
</dbReference>
<evidence type="ECO:0000256" key="3">
    <source>
        <dbReference type="ARBA" id="ARBA00005240"/>
    </source>
</evidence>
<dbReference type="InterPro" id="IPR047087">
    <property type="entry name" value="KU70_core_dom"/>
</dbReference>
<dbReference type="eggNOG" id="KOG2327">
    <property type="taxonomic scope" value="Eukaryota"/>
</dbReference>
<dbReference type="EMBL" id="KI925457">
    <property type="protein sequence ID" value="ETW82733.1"/>
    <property type="molecule type" value="Genomic_DNA"/>
</dbReference>
<reference evidence="19 20" key="1">
    <citation type="journal article" date="2012" name="New Phytol.">
        <title>Insight into trade-off between wood decay and parasitism from the genome of a fungal forest pathogen.</title>
        <authorList>
            <person name="Olson A."/>
            <person name="Aerts A."/>
            <person name="Asiegbu F."/>
            <person name="Belbahri L."/>
            <person name="Bouzid O."/>
            <person name="Broberg A."/>
            <person name="Canback B."/>
            <person name="Coutinho P.M."/>
            <person name="Cullen D."/>
            <person name="Dalman K."/>
            <person name="Deflorio G."/>
            <person name="van Diepen L.T."/>
            <person name="Dunand C."/>
            <person name="Duplessis S."/>
            <person name="Durling M."/>
            <person name="Gonthier P."/>
            <person name="Grimwood J."/>
            <person name="Fossdal C.G."/>
            <person name="Hansson D."/>
            <person name="Henrissat B."/>
            <person name="Hietala A."/>
            <person name="Himmelstrand K."/>
            <person name="Hoffmeister D."/>
            <person name="Hogberg N."/>
            <person name="James T.Y."/>
            <person name="Karlsson M."/>
            <person name="Kohler A."/>
            <person name="Kues U."/>
            <person name="Lee Y.H."/>
            <person name="Lin Y.C."/>
            <person name="Lind M."/>
            <person name="Lindquist E."/>
            <person name="Lombard V."/>
            <person name="Lucas S."/>
            <person name="Lunden K."/>
            <person name="Morin E."/>
            <person name="Murat C."/>
            <person name="Park J."/>
            <person name="Raffaello T."/>
            <person name="Rouze P."/>
            <person name="Salamov A."/>
            <person name="Schmutz J."/>
            <person name="Solheim H."/>
            <person name="Stahlberg J."/>
            <person name="Velez H."/>
            <person name="de Vries R.P."/>
            <person name="Wiebenga A."/>
            <person name="Woodward S."/>
            <person name="Yakovlev I."/>
            <person name="Garbelotto M."/>
            <person name="Martin F."/>
            <person name="Grigoriev I.V."/>
            <person name="Stenlid J."/>
        </authorList>
    </citation>
    <scope>NUCLEOTIDE SEQUENCE [LARGE SCALE GENOMIC DNA]</scope>
    <source>
        <strain evidence="19 20">TC 32-1</strain>
    </source>
</reference>
<dbReference type="InterPro" id="IPR036465">
    <property type="entry name" value="vWFA_dom_sf"/>
</dbReference>
<dbReference type="AlphaFoldDB" id="W4KAB5"/>
<dbReference type="KEGG" id="hir:HETIRDRAFT_157084"/>
<dbReference type="PANTHER" id="PTHR12604:SF2">
    <property type="entry name" value="X-RAY REPAIR CROSS-COMPLEMENTING PROTEIN 6"/>
    <property type="match status" value="1"/>
</dbReference>
<dbReference type="Pfam" id="PF03731">
    <property type="entry name" value="Ku_N"/>
    <property type="match status" value="1"/>
</dbReference>
<dbReference type="GeneID" id="20667692"/>
<gene>
    <name evidence="19" type="ORF">HETIRDRAFT_157084</name>
</gene>
<evidence type="ECO:0000256" key="6">
    <source>
        <dbReference type="ARBA" id="ARBA00022454"/>
    </source>
</evidence>
<evidence type="ECO:0000256" key="11">
    <source>
        <dbReference type="ARBA" id="ARBA00022840"/>
    </source>
</evidence>
<dbReference type="CDD" id="cd00788">
    <property type="entry name" value="KU70"/>
    <property type="match status" value="1"/>
</dbReference>
<keyword evidence="12" id="KW-0779">Telomere</keyword>
<dbReference type="HOGENOM" id="CLU_014815_3_0_1"/>
<dbReference type="Proteomes" id="UP000030671">
    <property type="component" value="Unassembled WGS sequence"/>
</dbReference>
<keyword evidence="10" id="KW-0347">Helicase</keyword>
<evidence type="ECO:0000256" key="9">
    <source>
        <dbReference type="ARBA" id="ARBA00022801"/>
    </source>
</evidence>
<dbReference type="Pfam" id="PF03730">
    <property type="entry name" value="Ku_C"/>
    <property type="match status" value="1"/>
</dbReference>
<evidence type="ECO:0000256" key="1">
    <source>
        <dbReference type="ARBA" id="ARBA00004123"/>
    </source>
</evidence>
<dbReference type="OrthoDB" id="761538at2759"/>
<dbReference type="SMART" id="SM00513">
    <property type="entry name" value="SAP"/>
    <property type="match status" value="1"/>
</dbReference>
<dbReference type="STRING" id="747525.W4KAB5"/>
<dbReference type="Gene3D" id="4.10.970.10">
    <property type="entry name" value="Ku70, bridge and pillars"/>
    <property type="match status" value="1"/>
</dbReference>
<dbReference type="NCBIfam" id="TIGR00578">
    <property type="entry name" value="ku70"/>
    <property type="match status" value="1"/>
</dbReference>
<dbReference type="GO" id="GO:0016787">
    <property type="term" value="F:hydrolase activity"/>
    <property type="evidence" value="ECO:0007669"/>
    <property type="project" value="UniProtKB-KW"/>
</dbReference>
<name>W4KAB5_HETIT</name>
<evidence type="ECO:0000256" key="5">
    <source>
        <dbReference type="ARBA" id="ARBA00021796"/>
    </source>
</evidence>
<dbReference type="Gene3D" id="1.10.720.30">
    <property type="entry name" value="SAP domain"/>
    <property type="match status" value="1"/>
</dbReference>
<dbReference type="GO" id="GO:0005524">
    <property type="term" value="F:ATP binding"/>
    <property type="evidence" value="ECO:0007669"/>
    <property type="project" value="UniProtKB-KW"/>
</dbReference>
<proteinExistence type="inferred from homology"/>
<dbReference type="PANTHER" id="PTHR12604">
    <property type="entry name" value="KU AUTOANTIGEN DNA HELICASE"/>
    <property type="match status" value="1"/>
</dbReference>
<feature type="domain" description="SAP" evidence="18">
    <location>
        <begin position="611"/>
        <end position="645"/>
    </location>
</feature>
<keyword evidence="13" id="KW-0238">DNA-binding</keyword>
<dbReference type="GO" id="GO:0006310">
    <property type="term" value="P:DNA recombination"/>
    <property type="evidence" value="ECO:0007669"/>
    <property type="project" value="UniProtKB-KW"/>
</dbReference>
<dbReference type="GO" id="GO:0003678">
    <property type="term" value="F:DNA helicase activity"/>
    <property type="evidence" value="ECO:0007669"/>
    <property type="project" value="UniProtKB-EC"/>
</dbReference>
<dbReference type="FunCoup" id="W4KAB5">
    <property type="interactions" value="645"/>
</dbReference>
<dbReference type="Gene3D" id="3.40.50.410">
    <property type="entry name" value="von Willebrand factor, type A domain"/>
    <property type="match status" value="1"/>
</dbReference>
<accession>W4KAB5</accession>
<dbReference type="InterPro" id="IPR005160">
    <property type="entry name" value="Ku_C"/>
</dbReference>
<dbReference type="InterPro" id="IPR036361">
    <property type="entry name" value="SAP_dom_sf"/>
</dbReference>
<keyword evidence="14" id="KW-0233">DNA recombination</keyword>
<evidence type="ECO:0000256" key="8">
    <source>
        <dbReference type="ARBA" id="ARBA00022763"/>
    </source>
</evidence>
<dbReference type="GO" id="GO:0042162">
    <property type="term" value="F:telomeric DNA binding"/>
    <property type="evidence" value="ECO:0007669"/>
    <property type="project" value="InterPro"/>
</dbReference>
<dbReference type="SUPFAM" id="SSF68906">
    <property type="entry name" value="SAP domain"/>
    <property type="match status" value="1"/>
</dbReference>
<dbReference type="InterPro" id="IPR016194">
    <property type="entry name" value="SPOC-like_C_dom_sf"/>
</dbReference>
<dbReference type="InterPro" id="IPR006164">
    <property type="entry name" value="DNA_bd_Ku70/Ku80"/>
</dbReference>
<evidence type="ECO:0000256" key="7">
    <source>
        <dbReference type="ARBA" id="ARBA00022741"/>
    </source>
</evidence>